<comment type="caution">
    <text evidence="2">The sequence shown here is derived from an EMBL/GenBank/DDBJ whole genome shotgun (WGS) entry which is preliminary data.</text>
</comment>
<protein>
    <submittedName>
        <fullName evidence="2">Pyridine nucleotide-disulphide oxidoreductase</fullName>
    </submittedName>
</protein>
<dbReference type="InterPro" id="IPR036188">
    <property type="entry name" value="FAD/NAD-bd_sf"/>
</dbReference>
<dbReference type="SUPFAM" id="SSF51905">
    <property type="entry name" value="FAD/NAD(P)-binding domain"/>
    <property type="match status" value="2"/>
</dbReference>
<dbReference type="EMBL" id="FOQZ01000003">
    <property type="protein sequence ID" value="SFI58638.1"/>
    <property type="molecule type" value="Genomic_DNA"/>
</dbReference>
<dbReference type="PRINTS" id="PR00368">
    <property type="entry name" value="FADPNR"/>
</dbReference>
<dbReference type="Proteomes" id="UP000198702">
    <property type="component" value="Unassembled WGS sequence"/>
</dbReference>
<reference evidence="2 3" key="1">
    <citation type="submission" date="2016-10" db="EMBL/GenBank/DDBJ databases">
        <authorList>
            <person name="Varghese N."/>
            <person name="Submissions S."/>
        </authorList>
    </citation>
    <scope>NUCLEOTIDE SEQUENCE [LARGE SCALE GENOMIC DNA]</scope>
    <source>
        <strain evidence="2 3">UNC380MFSha3.1</strain>
    </source>
</reference>
<keyword evidence="1" id="KW-0560">Oxidoreductase</keyword>
<organism evidence="2 3">
    <name type="scientific">Microbacterium saccharophilum</name>
    <dbReference type="NCBI Taxonomy" id="1213358"/>
    <lineage>
        <taxon>Bacteria</taxon>
        <taxon>Bacillati</taxon>
        <taxon>Actinomycetota</taxon>
        <taxon>Actinomycetes</taxon>
        <taxon>Micrococcales</taxon>
        <taxon>Microbacteriaceae</taxon>
        <taxon>Microbacterium</taxon>
    </lineage>
</organism>
<dbReference type="PRINTS" id="PR00469">
    <property type="entry name" value="PNDRDTASEII"/>
</dbReference>
<dbReference type="GO" id="GO:0004497">
    <property type="term" value="F:monooxygenase activity"/>
    <property type="evidence" value="ECO:0007669"/>
    <property type="project" value="TreeGrafter"/>
</dbReference>
<dbReference type="PANTHER" id="PTHR43539:SF78">
    <property type="entry name" value="FLAVIN-CONTAINING MONOOXYGENASE"/>
    <property type="match status" value="1"/>
</dbReference>
<dbReference type="InterPro" id="IPR050982">
    <property type="entry name" value="Auxin_biosynth/cation_transpt"/>
</dbReference>
<gene>
    <name evidence="2" type="ORF">SAMN04487751_2254</name>
</gene>
<dbReference type="PANTHER" id="PTHR43539">
    <property type="entry name" value="FLAVIN-BINDING MONOOXYGENASE-LIKE PROTEIN (AFU_ORTHOLOGUE AFUA_4G09220)"/>
    <property type="match status" value="1"/>
</dbReference>
<evidence type="ECO:0000313" key="3">
    <source>
        <dbReference type="Proteomes" id="UP000198702"/>
    </source>
</evidence>
<accession>A0A7Z7D0K5</accession>
<sequence>MTLLDLTPRAASNDRLATLPVVIIGAGPIGLAAAAHLTERGLDFLVLESGEEAAASVRAWGHTRLFSPWRHLVDAASRRLLEARGWEAPDPDGVPNGAELVEHYVAPLAALDAIAPRIRYGSEVIGVTREGMDRTRTRGRAATPFLVRFRTATGDVDEVAARNVIDASGTYLSPNSLSSSGLELLGMGEIADRVTPALPDVPGRDRALFAGRRTTVVGAGHSAANTLLDLVRLARSEPGTTVTWLIRNSQAVRVSSSDDDELAGRAQLGGRVDRAIADGSIAVLDGFEIIRARRAAGAVELVGHRRGAVLTHTTDVVVNATGFRPNLDILREIRLDLDDIVEAPARLAPLIDPNVHSCGTVEPHGFRELTHPEQGFFIVGMKSYGRAPTFLLATGYEQVRSVTAWIAGDTASAAHVELVLPATGVCSSDLGGGGGGGGCCS</sequence>
<evidence type="ECO:0000256" key="1">
    <source>
        <dbReference type="ARBA" id="ARBA00023002"/>
    </source>
</evidence>
<dbReference type="AlphaFoldDB" id="A0A7Z7D0K5"/>
<proteinExistence type="predicted"/>
<dbReference type="GO" id="GO:0050660">
    <property type="term" value="F:flavin adenine dinucleotide binding"/>
    <property type="evidence" value="ECO:0007669"/>
    <property type="project" value="TreeGrafter"/>
</dbReference>
<name>A0A7Z7D0K5_9MICO</name>
<dbReference type="Pfam" id="PF13738">
    <property type="entry name" value="Pyr_redox_3"/>
    <property type="match status" value="2"/>
</dbReference>
<evidence type="ECO:0000313" key="2">
    <source>
        <dbReference type="EMBL" id="SFI58638.1"/>
    </source>
</evidence>
<dbReference type="RefSeq" id="WP_028496613.1">
    <property type="nucleotide sequence ID" value="NZ_FOQZ01000003.1"/>
</dbReference>
<dbReference type="Gene3D" id="3.50.50.60">
    <property type="entry name" value="FAD/NAD(P)-binding domain"/>
    <property type="match status" value="1"/>
</dbReference>